<evidence type="ECO:0000313" key="9">
    <source>
        <dbReference type="EMBL" id="VAV92074.1"/>
    </source>
</evidence>
<dbReference type="PANTHER" id="PTHR30472">
    <property type="entry name" value="FERRIC ENTEROBACTIN TRANSPORT SYSTEM PERMEASE PROTEIN"/>
    <property type="match status" value="1"/>
</dbReference>
<dbReference type="GO" id="GO:0033214">
    <property type="term" value="P:siderophore-iron import into cell"/>
    <property type="evidence" value="ECO:0007669"/>
    <property type="project" value="TreeGrafter"/>
</dbReference>
<dbReference type="AlphaFoldDB" id="A0A3B0RFA9"/>
<feature type="transmembrane region" description="Helical" evidence="8">
    <location>
        <begin position="56"/>
        <end position="76"/>
    </location>
</feature>
<evidence type="ECO:0000256" key="1">
    <source>
        <dbReference type="ARBA" id="ARBA00004651"/>
    </source>
</evidence>
<evidence type="ECO:0000256" key="5">
    <source>
        <dbReference type="ARBA" id="ARBA00022692"/>
    </source>
</evidence>
<protein>
    <submittedName>
        <fullName evidence="9">Vitamin B12 ABC transporter, permease protein BtuC</fullName>
    </submittedName>
</protein>
<reference evidence="9" key="1">
    <citation type="submission" date="2018-06" db="EMBL/GenBank/DDBJ databases">
        <authorList>
            <person name="Zhirakovskaya E."/>
        </authorList>
    </citation>
    <scope>NUCLEOTIDE SEQUENCE</scope>
</reference>
<dbReference type="CDD" id="cd06550">
    <property type="entry name" value="TM_ABC_iron-siderophores_like"/>
    <property type="match status" value="1"/>
</dbReference>
<feature type="transmembrane region" description="Helical" evidence="8">
    <location>
        <begin position="273"/>
        <end position="294"/>
    </location>
</feature>
<evidence type="ECO:0000256" key="4">
    <source>
        <dbReference type="ARBA" id="ARBA00022475"/>
    </source>
</evidence>
<dbReference type="FunFam" id="1.10.3470.10:FF:000001">
    <property type="entry name" value="Vitamin B12 ABC transporter permease BtuC"/>
    <property type="match status" value="1"/>
</dbReference>
<evidence type="ECO:0000256" key="2">
    <source>
        <dbReference type="ARBA" id="ARBA00007935"/>
    </source>
</evidence>
<name>A0A3B0RFA9_9ZZZZ</name>
<keyword evidence="3" id="KW-0813">Transport</keyword>
<dbReference type="GO" id="GO:0005886">
    <property type="term" value="C:plasma membrane"/>
    <property type="evidence" value="ECO:0007669"/>
    <property type="project" value="UniProtKB-SubCell"/>
</dbReference>
<evidence type="ECO:0000256" key="3">
    <source>
        <dbReference type="ARBA" id="ARBA00022448"/>
    </source>
</evidence>
<gene>
    <name evidence="9" type="ORF">MNBD_ALPHA02-1723</name>
</gene>
<keyword evidence="6 8" id="KW-1133">Transmembrane helix</keyword>
<dbReference type="Pfam" id="PF01032">
    <property type="entry name" value="FecCD"/>
    <property type="match status" value="1"/>
</dbReference>
<feature type="transmembrane region" description="Helical" evidence="8">
    <location>
        <begin position="141"/>
        <end position="163"/>
    </location>
</feature>
<evidence type="ECO:0000256" key="8">
    <source>
        <dbReference type="SAM" id="Phobius"/>
    </source>
</evidence>
<dbReference type="EMBL" id="UOED01000072">
    <property type="protein sequence ID" value="VAV92074.1"/>
    <property type="molecule type" value="Genomic_DNA"/>
</dbReference>
<dbReference type="SUPFAM" id="SSF81345">
    <property type="entry name" value="ABC transporter involved in vitamin B12 uptake, BtuC"/>
    <property type="match status" value="1"/>
</dbReference>
<keyword evidence="4" id="KW-1003">Cell membrane</keyword>
<evidence type="ECO:0000256" key="6">
    <source>
        <dbReference type="ARBA" id="ARBA00022989"/>
    </source>
</evidence>
<evidence type="ECO:0000256" key="7">
    <source>
        <dbReference type="ARBA" id="ARBA00023136"/>
    </source>
</evidence>
<feature type="transmembrane region" description="Helical" evidence="8">
    <location>
        <begin position="236"/>
        <end position="261"/>
    </location>
</feature>
<proteinExistence type="inferred from homology"/>
<feature type="transmembrane region" description="Helical" evidence="8">
    <location>
        <begin position="306"/>
        <end position="323"/>
    </location>
</feature>
<keyword evidence="5 8" id="KW-0812">Transmembrane</keyword>
<feature type="transmembrane region" description="Helical" evidence="8">
    <location>
        <begin position="191"/>
        <end position="215"/>
    </location>
</feature>
<dbReference type="InterPro" id="IPR000522">
    <property type="entry name" value="ABC_transptr_permease_BtuC"/>
</dbReference>
<dbReference type="GO" id="GO:0022857">
    <property type="term" value="F:transmembrane transporter activity"/>
    <property type="evidence" value="ECO:0007669"/>
    <property type="project" value="InterPro"/>
</dbReference>
<dbReference type="Gene3D" id="1.10.3470.10">
    <property type="entry name" value="ABC transporter involved in vitamin B12 uptake, BtuC"/>
    <property type="match status" value="1"/>
</dbReference>
<sequence>MTRNTLMQLLCLLALLLTGIFSLSFGRVALGPADLWAALSAPANDPRAIILFELRLPRVLLGMLVGGTLGLTGAALQGVLRNPLADPGVIGVSSSSALGAVIAIHLGLAGVWSLAVPAFAMTGALLATLLLLLVSSRDSSVLMLILVGIGISSLATALISLVMNLADNPMSLRDMIMWMLGSLENRTMTDLLLALPFILIGWAMMIGVGQGLNAISVGEDTARTMGINLMWLKLRIVIGTAISVGAAVSVCGSIGFVGLVVPHIARALISREPGAILLPSAVIGALLLTLADVITRTPLASSPLQLGVVTALIGAPCFLYIVFHTRKDMR</sequence>
<dbReference type="PANTHER" id="PTHR30472:SF25">
    <property type="entry name" value="ABC TRANSPORTER PERMEASE PROTEIN MJ0876-RELATED"/>
    <property type="match status" value="1"/>
</dbReference>
<feature type="transmembrane region" description="Helical" evidence="8">
    <location>
        <begin position="88"/>
        <end position="108"/>
    </location>
</feature>
<organism evidence="9">
    <name type="scientific">hydrothermal vent metagenome</name>
    <dbReference type="NCBI Taxonomy" id="652676"/>
    <lineage>
        <taxon>unclassified sequences</taxon>
        <taxon>metagenomes</taxon>
        <taxon>ecological metagenomes</taxon>
    </lineage>
</organism>
<keyword evidence="7 8" id="KW-0472">Membrane</keyword>
<comment type="subcellular location">
    <subcellularLocation>
        <location evidence="1">Cell membrane</location>
        <topology evidence="1">Multi-pass membrane protein</topology>
    </subcellularLocation>
</comment>
<feature type="transmembrane region" description="Helical" evidence="8">
    <location>
        <begin position="114"/>
        <end position="134"/>
    </location>
</feature>
<accession>A0A3B0RFA9</accession>
<dbReference type="InterPro" id="IPR037294">
    <property type="entry name" value="ABC_BtuC-like"/>
</dbReference>
<comment type="similarity">
    <text evidence="2">Belongs to the binding-protein-dependent transport system permease family. FecCD subfamily.</text>
</comment>